<reference evidence="3" key="1">
    <citation type="journal article" date="2019" name="Int. J. Syst. Evol. Microbiol.">
        <title>The Global Catalogue of Microorganisms (GCM) 10K type strain sequencing project: providing services to taxonomists for standard genome sequencing and annotation.</title>
        <authorList>
            <consortium name="The Broad Institute Genomics Platform"/>
            <consortium name="The Broad Institute Genome Sequencing Center for Infectious Disease"/>
            <person name="Wu L."/>
            <person name="Ma J."/>
        </authorList>
    </citation>
    <scope>NUCLEOTIDE SEQUENCE [LARGE SCALE GENOMIC DNA]</scope>
    <source>
        <strain evidence="3">CGMCC 1.15923</strain>
    </source>
</reference>
<dbReference type="InterPro" id="IPR001584">
    <property type="entry name" value="Integrase_cat-core"/>
</dbReference>
<dbReference type="InterPro" id="IPR036397">
    <property type="entry name" value="RNaseH_sf"/>
</dbReference>
<evidence type="ECO:0000313" key="3">
    <source>
        <dbReference type="Proteomes" id="UP000646152"/>
    </source>
</evidence>
<dbReference type="PANTHER" id="PTHR46889:SF4">
    <property type="entry name" value="TRANSPOSASE INSO FOR INSERTION SEQUENCE ELEMENT IS911B-RELATED"/>
    <property type="match status" value="1"/>
</dbReference>
<dbReference type="PROSITE" id="PS50994">
    <property type="entry name" value="INTEGRASE"/>
    <property type="match status" value="1"/>
</dbReference>
<comment type="caution">
    <text evidence="2">The sequence shown here is derived from an EMBL/GenBank/DDBJ whole genome shotgun (WGS) entry which is preliminary data.</text>
</comment>
<organism evidence="2 3">
    <name type="scientific">Oceanisphaera marina</name>
    <dbReference type="NCBI Taxonomy" id="2017550"/>
    <lineage>
        <taxon>Bacteria</taxon>
        <taxon>Pseudomonadati</taxon>
        <taxon>Pseudomonadota</taxon>
        <taxon>Gammaproteobacteria</taxon>
        <taxon>Aeromonadales</taxon>
        <taxon>Aeromonadaceae</taxon>
        <taxon>Oceanisphaera</taxon>
    </lineage>
</organism>
<name>A0ABQ1IV71_9GAMM</name>
<keyword evidence="3" id="KW-1185">Reference proteome</keyword>
<evidence type="ECO:0000313" key="2">
    <source>
        <dbReference type="EMBL" id="GGB53166.1"/>
    </source>
</evidence>
<protein>
    <recommendedName>
        <fullName evidence="1">Integrase catalytic domain-containing protein</fullName>
    </recommendedName>
</protein>
<dbReference type="Proteomes" id="UP000646152">
    <property type="component" value="Unassembled WGS sequence"/>
</dbReference>
<dbReference type="EMBL" id="BMKE01000031">
    <property type="protein sequence ID" value="GGB53166.1"/>
    <property type="molecule type" value="Genomic_DNA"/>
</dbReference>
<evidence type="ECO:0000259" key="1">
    <source>
        <dbReference type="PROSITE" id="PS50994"/>
    </source>
</evidence>
<feature type="domain" description="Integrase catalytic" evidence="1">
    <location>
        <begin position="1"/>
        <end position="87"/>
    </location>
</feature>
<dbReference type="PANTHER" id="PTHR46889">
    <property type="entry name" value="TRANSPOSASE INSF FOR INSERTION SEQUENCE IS3B-RELATED"/>
    <property type="match status" value="1"/>
</dbReference>
<gene>
    <name evidence="2" type="ORF">GCM10011502_27950</name>
</gene>
<dbReference type="InterPro" id="IPR050900">
    <property type="entry name" value="Transposase_IS3/IS150/IS904"/>
</dbReference>
<dbReference type="Gene3D" id="3.30.420.10">
    <property type="entry name" value="Ribonuclease H-like superfamily/Ribonuclease H"/>
    <property type="match status" value="1"/>
</dbReference>
<dbReference type="InterPro" id="IPR012337">
    <property type="entry name" value="RNaseH-like_sf"/>
</dbReference>
<dbReference type="SUPFAM" id="SSF53098">
    <property type="entry name" value="Ribonuclease H-like"/>
    <property type="match status" value="1"/>
</dbReference>
<proteinExistence type="predicted"/>
<sequence>MWCGDVTYIWTGNRWAYLAVVMDLFARKSIGWAMSWSPDSQLTTKALTMTFEVRGRPEGVMFHSDQGCHYTSRQFKQCIWRCQMTQR</sequence>
<accession>A0ABQ1IV71</accession>
<dbReference type="Pfam" id="PF00665">
    <property type="entry name" value="rve"/>
    <property type="match status" value="1"/>
</dbReference>